<reference evidence="4" key="1">
    <citation type="submission" date="2021-11" db="EMBL/GenBank/DDBJ databases">
        <authorList>
            <person name="Herlambang A."/>
            <person name="Guo Y."/>
            <person name="Takashima Y."/>
            <person name="Nishizawa T."/>
        </authorList>
    </citation>
    <scope>NUCLEOTIDE SEQUENCE</scope>
    <source>
        <strain evidence="4">E1425</strain>
    </source>
</reference>
<evidence type="ECO:0000313" key="4">
    <source>
        <dbReference type="EMBL" id="GJJ76316.1"/>
    </source>
</evidence>
<dbReference type="OrthoDB" id="3360032at2759"/>
<dbReference type="PANTHER" id="PTHR35465">
    <property type="entry name" value="CAVEOLIN-1 PROTEIN"/>
    <property type="match status" value="1"/>
</dbReference>
<evidence type="ECO:0000256" key="2">
    <source>
        <dbReference type="SAM" id="Phobius"/>
    </source>
</evidence>
<evidence type="ECO:0000313" key="5">
    <source>
        <dbReference type="Proteomes" id="UP000827284"/>
    </source>
</evidence>
<reference evidence="4" key="2">
    <citation type="journal article" date="2022" name="Microbiol. Resour. Announc.">
        <title>Whole-Genome Sequence of Entomortierella parvispora E1425, a Mucoromycotan Fungus Associated with Burkholderiaceae-Related Endosymbiotic Bacteria.</title>
        <authorList>
            <person name="Herlambang A."/>
            <person name="Guo Y."/>
            <person name="Takashima Y."/>
            <person name="Narisawa K."/>
            <person name="Ohta H."/>
            <person name="Nishizawa T."/>
        </authorList>
    </citation>
    <scope>NUCLEOTIDE SEQUENCE</scope>
    <source>
        <strain evidence="4">E1425</strain>
    </source>
</reference>
<dbReference type="PANTHER" id="PTHR35465:SF1">
    <property type="entry name" value="PHOSPHATIDYLINOSITOL-GLYCAN BIOSYNTHESIS CLASS X PROTEIN"/>
    <property type="match status" value="1"/>
</dbReference>
<keyword evidence="5" id="KW-1185">Reference proteome</keyword>
<proteinExistence type="predicted"/>
<gene>
    <name evidence="4" type="ORF">EMPS_08675</name>
</gene>
<feature type="compositionally biased region" description="Polar residues" evidence="1">
    <location>
        <begin position="223"/>
        <end position="234"/>
    </location>
</feature>
<accession>A0A9P3LZB7</accession>
<name>A0A9P3LZB7_9FUNG</name>
<dbReference type="EMBL" id="BQFW01000012">
    <property type="protein sequence ID" value="GJJ76316.1"/>
    <property type="molecule type" value="Genomic_DNA"/>
</dbReference>
<keyword evidence="2" id="KW-0472">Membrane</keyword>
<feature type="chain" id="PRO_5040412378" evidence="3">
    <location>
        <begin position="33"/>
        <end position="313"/>
    </location>
</feature>
<feature type="transmembrane region" description="Helical" evidence="2">
    <location>
        <begin position="267"/>
        <end position="286"/>
    </location>
</feature>
<organism evidence="4 5">
    <name type="scientific">Entomortierella parvispora</name>
    <dbReference type="NCBI Taxonomy" id="205924"/>
    <lineage>
        <taxon>Eukaryota</taxon>
        <taxon>Fungi</taxon>
        <taxon>Fungi incertae sedis</taxon>
        <taxon>Mucoromycota</taxon>
        <taxon>Mortierellomycotina</taxon>
        <taxon>Mortierellomycetes</taxon>
        <taxon>Mortierellales</taxon>
        <taxon>Mortierellaceae</taxon>
        <taxon>Entomortierella</taxon>
    </lineage>
</organism>
<evidence type="ECO:0000256" key="1">
    <source>
        <dbReference type="SAM" id="MobiDB-lite"/>
    </source>
</evidence>
<feature type="region of interest" description="Disordered" evidence="1">
    <location>
        <begin position="223"/>
        <end position="245"/>
    </location>
</feature>
<protein>
    <submittedName>
        <fullName evidence="4">Uncharacterized protein</fullName>
    </submittedName>
</protein>
<evidence type="ECO:0000256" key="3">
    <source>
        <dbReference type="SAM" id="SignalP"/>
    </source>
</evidence>
<comment type="caution">
    <text evidence="4">The sequence shown here is derived from an EMBL/GenBank/DDBJ whole genome shotgun (WGS) entry which is preliminary data.</text>
</comment>
<keyword evidence="2" id="KW-1133">Transmembrane helix</keyword>
<keyword evidence="3" id="KW-0732">Signal</keyword>
<feature type="signal peptide" evidence="3">
    <location>
        <begin position="1"/>
        <end position="32"/>
    </location>
</feature>
<dbReference type="Proteomes" id="UP000827284">
    <property type="component" value="Unassembled WGS sequence"/>
</dbReference>
<sequence length="313" mass="34717">MQYRAPSYWMHAFTLVVTLVLLLVFAPSAAQANTEKVVFTVQHSLKTDDLAVGVGLEEDASSHGQPPSSSPSTRIESLALADPKSWKQLTSPHTIHASEKVRPSFYANDATIVSARRRKQQEEQGQVSGKVLFSGELSAVLQEPDLENREFQWYVLKDLEEGASFELRISYPATSPADFDMKVWTMDEAQHHVPKSIQLSDHFSKNTMFARVKATYTGVSYLSSPPPTATQNQSQDKDSTPVEGPETRAIPYNLVLERLYFHIPYQALKLAAAIALAVVVGFGYGVPMVHRFLKQINLEEGENPAVIGDKKSL</sequence>
<keyword evidence="2" id="KW-0812">Transmembrane</keyword>
<dbReference type="AlphaFoldDB" id="A0A9P3LZB7"/>